<dbReference type="EMBL" id="MN740401">
    <property type="protein sequence ID" value="QHU04471.1"/>
    <property type="molecule type" value="Genomic_DNA"/>
</dbReference>
<sequence>MTELLVLLVGMVAVGLAWSTFFSSEAKRPDPPFEDMRGIQRTDATIDSSYAQRTNHMPAPTVVSPPIEGIQTPFQVNAYRAYVK</sequence>
<name>A0A6C0JHM4_9ZZZZ</name>
<protein>
    <submittedName>
        <fullName evidence="1">Uncharacterized protein</fullName>
    </submittedName>
</protein>
<reference evidence="1" key="1">
    <citation type="journal article" date="2020" name="Nature">
        <title>Giant virus diversity and host interactions through global metagenomics.</title>
        <authorList>
            <person name="Schulz F."/>
            <person name="Roux S."/>
            <person name="Paez-Espino D."/>
            <person name="Jungbluth S."/>
            <person name="Walsh D.A."/>
            <person name="Denef V.J."/>
            <person name="McMahon K.D."/>
            <person name="Konstantinidis K.T."/>
            <person name="Eloe-Fadrosh E.A."/>
            <person name="Kyrpides N.C."/>
            <person name="Woyke T."/>
        </authorList>
    </citation>
    <scope>NUCLEOTIDE SEQUENCE</scope>
    <source>
        <strain evidence="1">GVMAG-M-3300027708-51</strain>
    </source>
</reference>
<accession>A0A6C0JHM4</accession>
<organism evidence="1">
    <name type="scientific">viral metagenome</name>
    <dbReference type="NCBI Taxonomy" id="1070528"/>
    <lineage>
        <taxon>unclassified sequences</taxon>
        <taxon>metagenomes</taxon>
        <taxon>organismal metagenomes</taxon>
    </lineage>
</organism>
<proteinExistence type="predicted"/>
<dbReference type="AlphaFoldDB" id="A0A6C0JHM4"/>
<evidence type="ECO:0000313" key="1">
    <source>
        <dbReference type="EMBL" id="QHU04471.1"/>
    </source>
</evidence>